<dbReference type="Gene3D" id="3.30.70.330">
    <property type="match status" value="1"/>
</dbReference>
<evidence type="ECO:0000256" key="2">
    <source>
        <dbReference type="SAM" id="MobiDB-lite"/>
    </source>
</evidence>
<accession>A0A9W4UNJ0</accession>
<name>A0A9W4UNJ0_9PLEO</name>
<evidence type="ECO:0000259" key="3">
    <source>
        <dbReference type="PROSITE" id="PS50102"/>
    </source>
</evidence>
<dbReference type="Proteomes" id="UP001152607">
    <property type="component" value="Unassembled WGS sequence"/>
</dbReference>
<dbReference type="InterPro" id="IPR035979">
    <property type="entry name" value="RBD_domain_sf"/>
</dbReference>
<organism evidence="4 5">
    <name type="scientific">Periconia digitata</name>
    <dbReference type="NCBI Taxonomy" id="1303443"/>
    <lineage>
        <taxon>Eukaryota</taxon>
        <taxon>Fungi</taxon>
        <taxon>Dikarya</taxon>
        <taxon>Ascomycota</taxon>
        <taxon>Pezizomycotina</taxon>
        <taxon>Dothideomycetes</taxon>
        <taxon>Pleosporomycetidae</taxon>
        <taxon>Pleosporales</taxon>
        <taxon>Massarineae</taxon>
        <taxon>Periconiaceae</taxon>
        <taxon>Periconia</taxon>
    </lineage>
</organism>
<dbReference type="SMART" id="SM00360">
    <property type="entry name" value="RRM"/>
    <property type="match status" value="1"/>
</dbReference>
<dbReference type="Pfam" id="PF00076">
    <property type="entry name" value="RRM_1"/>
    <property type="match status" value="1"/>
</dbReference>
<evidence type="ECO:0000313" key="4">
    <source>
        <dbReference type="EMBL" id="CAI6338964.1"/>
    </source>
</evidence>
<feature type="compositionally biased region" description="Basic and acidic residues" evidence="2">
    <location>
        <begin position="383"/>
        <end position="401"/>
    </location>
</feature>
<feature type="compositionally biased region" description="Polar residues" evidence="2">
    <location>
        <begin position="255"/>
        <end position="270"/>
    </location>
</feature>
<dbReference type="InterPro" id="IPR000504">
    <property type="entry name" value="RRM_dom"/>
</dbReference>
<dbReference type="PANTHER" id="PTHR23295:SF6">
    <property type="entry name" value="NEOSIN, ISOFORM A"/>
    <property type="match status" value="1"/>
</dbReference>
<feature type="compositionally biased region" description="Acidic residues" evidence="2">
    <location>
        <begin position="274"/>
        <end position="285"/>
    </location>
</feature>
<keyword evidence="5" id="KW-1185">Reference proteome</keyword>
<dbReference type="GO" id="GO:0003723">
    <property type="term" value="F:RNA binding"/>
    <property type="evidence" value="ECO:0007669"/>
    <property type="project" value="UniProtKB-UniRule"/>
</dbReference>
<evidence type="ECO:0000313" key="5">
    <source>
        <dbReference type="Proteomes" id="UP001152607"/>
    </source>
</evidence>
<evidence type="ECO:0000256" key="1">
    <source>
        <dbReference type="PROSITE-ProRule" id="PRU00176"/>
    </source>
</evidence>
<dbReference type="AlphaFoldDB" id="A0A9W4UNJ0"/>
<dbReference type="PANTHER" id="PTHR23295">
    <property type="entry name" value="NUCLEAR RECEPTOR COACTIVATOR 5-RELATED"/>
    <property type="match status" value="1"/>
</dbReference>
<dbReference type="PROSITE" id="PS50102">
    <property type="entry name" value="RRM"/>
    <property type="match status" value="1"/>
</dbReference>
<protein>
    <recommendedName>
        <fullName evidence="3">RRM domain-containing protein</fullName>
    </recommendedName>
</protein>
<gene>
    <name evidence="4" type="ORF">PDIGIT_LOCUS12101</name>
</gene>
<feature type="region of interest" description="Disordered" evidence="2">
    <location>
        <begin position="1"/>
        <end position="149"/>
    </location>
</feature>
<reference evidence="4" key="1">
    <citation type="submission" date="2023-01" db="EMBL/GenBank/DDBJ databases">
        <authorList>
            <person name="Van Ghelder C."/>
            <person name="Rancurel C."/>
        </authorList>
    </citation>
    <scope>NUCLEOTIDE SEQUENCE</scope>
    <source>
        <strain evidence="4">CNCM I-4278</strain>
    </source>
</reference>
<sequence>MLSSPPEEAEYTRTATLTPESPKPLHYPSPSNIPILEKQMDPMLGEPAITIGTPASYHSLAPPPTQPPSVHSSTTTPYYADSQSTQNAPAYSGPMMGAQSQQPPTSSYSAQNYSAQQSQPSYPDAQSAAAYQHAAHDANAYSSHAQSASNLQSVDVQALLDRLSTPTNNAASGQYAALSSMPHQPVQSHGNSPTTSLPAAANLPPRPPPQEKGATNPNYNPNDDIRSYHPHSGHRASSQLPSTSTRGATADQHARSNQSPSASSFTQRQTGEQDQMEDDEDDDEDQRWPPKVNEMYEQFLNEERRFVTEGQWEKFPYGSRLFIGNLPTEKVTKRDIFHRFYRHGTLAQISIKQAYGFVQFMDSESCHRAITTEQGQTVRGRKMHLEVSKPQRNTKKIEPERNPAPARRRSPTPDFARRGSGHHGRNPISPRERDNRRPRENYRRSPSPRNRYRGRDRSRDRYDDRRRSRSRSRSPRRRRSSSPRRGRSDDLPLPFRAPNDIPDVQVLVLNETLPRDFIRWVEDTFRRASLRIDVLIMSPRLDESAVVQRQIVEGVLAVVRLDATALSKGKIDIQIFNRQHGISNVQFNNYVDLDPGTAAALVISAKQNSNQPVQPPPMQNTYGQGYSAPHPPYIPPVSATAAHAPNLSSIITSMDQTSLSQLLGAISGNQAAPGPQPPAGLTPDLARLLSQVSGSNPTASFNLPAIANQAYMNPFQNVYNSQAQQPAAGHNVGATTQPGQPDMNEIMAQLAKYQR</sequence>
<feature type="compositionally biased region" description="Basic and acidic residues" evidence="2">
    <location>
        <begin position="430"/>
        <end position="443"/>
    </location>
</feature>
<feature type="region of interest" description="Disordered" evidence="2">
    <location>
        <begin position="373"/>
        <end position="496"/>
    </location>
</feature>
<feature type="compositionally biased region" description="Polar residues" evidence="2">
    <location>
        <begin position="68"/>
        <end position="89"/>
    </location>
</feature>
<dbReference type="InterPro" id="IPR012677">
    <property type="entry name" value="Nucleotide-bd_a/b_plait_sf"/>
</dbReference>
<feature type="compositionally biased region" description="Polar residues" evidence="2">
    <location>
        <begin position="235"/>
        <end position="247"/>
    </location>
</feature>
<comment type="caution">
    <text evidence="4">The sequence shown here is derived from an EMBL/GenBank/DDBJ whole genome shotgun (WGS) entry which is preliminary data.</text>
</comment>
<dbReference type="EMBL" id="CAOQHR010000008">
    <property type="protein sequence ID" value="CAI6338964.1"/>
    <property type="molecule type" value="Genomic_DNA"/>
</dbReference>
<feature type="compositionally biased region" description="Polar residues" evidence="2">
    <location>
        <begin position="181"/>
        <end position="196"/>
    </location>
</feature>
<feature type="compositionally biased region" description="Low complexity" evidence="2">
    <location>
        <begin position="106"/>
        <end position="141"/>
    </location>
</feature>
<feature type="domain" description="RRM" evidence="3">
    <location>
        <begin position="319"/>
        <end position="390"/>
    </location>
</feature>
<dbReference type="OrthoDB" id="10044938at2759"/>
<dbReference type="SUPFAM" id="SSF54928">
    <property type="entry name" value="RNA-binding domain, RBD"/>
    <property type="match status" value="1"/>
</dbReference>
<feature type="region of interest" description="Disordered" evidence="2">
    <location>
        <begin position="165"/>
        <end position="290"/>
    </location>
</feature>
<feature type="compositionally biased region" description="Basic residues" evidence="2">
    <location>
        <begin position="467"/>
        <end position="485"/>
    </location>
</feature>
<dbReference type="InterPro" id="IPR052600">
    <property type="entry name" value="Nuc_rcpt_coact/corep"/>
</dbReference>
<feature type="compositionally biased region" description="Basic and acidic residues" evidence="2">
    <location>
        <begin position="453"/>
        <end position="466"/>
    </location>
</feature>
<proteinExistence type="predicted"/>
<keyword evidence="1" id="KW-0694">RNA-binding</keyword>